<evidence type="ECO:0000313" key="1">
    <source>
        <dbReference type="EMBL" id="KAK7388364.1"/>
    </source>
</evidence>
<dbReference type="SUPFAM" id="SSF53756">
    <property type="entry name" value="UDP-Glycosyltransferase/glycogen phosphorylase"/>
    <property type="match status" value="1"/>
</dbReference>
<dbReference type="PANTHER" id="PTHR10788">
    <property type="entry name" value="TREHALOSE-6-PHOSPHATE SYNTHASE"/>
    <property type="match status" value="1"/>
</dbReference>
<accession>A0AAN9XE80</accession>
<comment type="caution">
    <text evidence="1">The sequence shown here is derived from an EMBL/GenBank/DDBJ whole genome shotgun (WGS) entry which is preliminary data.</text>
</comment>
<organism evidence="1 2">
    <name type="scientific">Psophocarpus tetragonolobus</name>
    <name type="common">Winged bean</name>
    <name type="synonym">Dolichos tetragonolobus</name>
    <dbReference type="NCBI Taxonomy" id="3891"/>
    <lineage>
        <taxon>Eukaryota</taxon>
        <taxon>Viridiplantae</taxon>
        <taxon>Streptophyta</taxon>
        <taxon>Embryophyta</taxon>
        <taxon>Tracheophyta</taxon>
        <taxon>Spermatophyta</taxon>
        <taxon>Magnoliopsida</taxon>
        <taxon>eudicotyledons</taxon>
        <taxon>Gunneridae</taxon>
        <taxon>Pentapetalae</taxon>
        <taxon>rosids</taxon>
        <taxon>fabids</taxon>
        <taxon>Fabales</taxon>
        <taxon>Fabaceae</taxon>
        <taxon>Papilionoideae</taxon>
        <taxon>50 kb inversion clade</taxon>
        <taxon>NPAAA clade</taxon>
        <taxon>indigoferoid/millettioid clade</taxon>
        <taxon>Phaseoleae</taxon>
        <taxon>Psophocarpus</taxon>
    </lineage>
</organism>
<dbReference type="AlphaFoldDB" id="A0AAN9XE80"/>
<sequence length="143" mass="16922">MDFRMTWKFFGSLRVDIDPAEQDDVSQYLLDKFKCVPTFLHADVLAKFYDGFCKRKLWLLSHYMLPFSTDKSHRFDRTLWEAYVLANKLFFQKDKREVIACHPIYLKEQVVSCVTPFEAFVFLFTVPSITQLFPNALSHSFIS</sequence>
<dbReference type="Gene3D" id="3.40.50.2000">
    <property type="entry name" value="Glycogen Phosphorylase B"/>
    <property type="match status" value="1"/>
</dbReference>
<dbReference type="GO" id="GO:0005992">
    <property type="term" value="P:trehalose biosynthetic process"/>
    <property type="evidence" value="ECO:0007669"/>
    <property type="project" value="InterPro"/>
</dbReference>
<protein>
    <submittedName>
        <fullName evidence="1">Uncharacterized protein</fullName>
    </submittedName>
</protein>
<keyword evidence="2" id="KW-1185">Reference proteome</keyword>
<dbReference type="Pfam" id="PF00982">
    <property type="entry name" value="Glyco_transf_20"/>
    <property type="match status" value="1"/>
</dbReference>
<evidence type="ECO:0000313" key="2">
    <source>
        <dbReference type="Proteomes" id="UP001386955"/>
    </source>
</evidence>
<reference evidence="1 2" key="1">
    <citation type="submission" date="2024-01" db="EMBL/GenBank/DDBJ databases">
        <title>The genomes of 5 underutilized Papilionoideae crops provide insights into root nodulation and disease resistanc.</title>
        <authorList>
            <person name="Jiang F."/>
        </authorList>
    </citation>
    <scope>NUCLEOTIDE SEQUENCE [LARGE SCALE GENOMIC DNA]</scope>
    <source>
        <strain evidence="1">DUOXIRENSHENG_FW03</strain>
        <tissue evidence="1">Leaves</tissue>
    </source>
</reference>
<proteinExistence type="predicted"/>
<dbReference type="GO" id="GO:0004805">
    <property type="term" value="F:trehalose-phosphatase activity"/>
    <property type="evidence" value="ECO:0007669"/>
    <property type="project" value="TreeGrafter"/>
</dbReference>
<name>A0AAN9XE80_PSOTE</name>
<dbReference type="EMBL" id="JAYMYS010000006">
    <property type="protein sequence ID" value="KAK7388364.1"/>
    <property type="molecule type" value="Genomic_DNA"/>
</dbReference>
<dbReference type="PANTHER" id="PTHR10788:SF116">
    <property type="entry name" value="ALPHA,ALPHA-TREHALOSE-PHOSPHATE SYNTHASE [UDP-FORMING] 7-RELATED"/>
    <property type="match status" value="1"/>
</dbReference>
<dbReference type="InterPro" id="IPR001830">
    <property type="entry name" value="Glyco_trans_20"/>
</dbReference>
<dbReference type="Proteomes" id="UP001386955">
    <property type="component" value="Unassembled WGS sequence"/>
</dbReference>
<dbReference type="GO" id="GO:0005829">
    <property type="term" value="C:cytosol"/>
    <property type="evidence" value="ECO:0007669"/>
    <property type="project" value="TreeGrafter"/>
</dbReference>
<gene>
    <name evidence="1" type="ORF">VNO78_23180</name>
</gene>